<dbReference type="eggNOG" id="ENOG5033W3Y">
    <property type="taxonomic scope" value="Bacteria"/>
</dbReference>
<dbReference type="HOGENOM" id="CLU_1208910_0_0_10"/>
<keyword evidence="2" id="KW-1185">Reference proteome</keyword>
<proteinExistence type="predicted"/>
<sequence>MIKLVALSFKRIKVNMKRAYLIFIMSSLFFCISNAQTLIEQIERAYSALDSASYINKIVLSYAKWLEKNEEETYKLLYSPDSDSMKVAQWFNRADSMYLKYLQKNKILNEPAIRRFENEVKSGMPLYVLNLKLKDKQTLQVDTSRLAFNLFYFDKRCKGRLYVYCDNGEYSWNDGRFRTFSRPLGRNAPIVFRRIMRKQPKYLLFCPDLEGMNTILYIINNEVFIYRIVEMEKYKLDDYMKNRTAIMDS</sequence>
<dbReference type="Proteomes" id="UP000027442">
    <property type="component" value="Unassembled WGS sequence"/>
</dbReference>
<protein>
    <submittedName>
        <fullName evidence="1">Uncharacterized protein</fullName>
    </submittedName>
</protein>
<evidence type="ECO:0000313" key="2">
    <source>
        <dbReference type="Proteomes" id="UP000027442"/>
    </source>
</evidence>
<organism evidence="1 2">
    <name type="scientific">Hoylesella loescheii DSM 19665 = JCM 12249 = ATCC 15930</name>
    <dbReference type="NCBI Taxonomy" id="1122985"/>
    <lineage>
        <taxon>Bacteria</taxon>
        <taxon>Pseudomonadati</taxon>
        <taxon>Bacteroidota</taxon>
        <taxon>Bacteroidia</taxon>
        <taxon>Bacteroidales</taxon>
        <taxon>Prevotellaceae</taxon>
        <taxon>Hoylesella</taxon>
    </lineage>
</organism>
<name>A0A069QJU0_HOYLO</name>
<dbReference type="PATRIC" id="fig|1122985.7.peg.1676"/>
<reference evidence="1 2" key="1">
    <citation type="submission" date="2013-08" db="EMBL/GenBank/DDBJ databases">
        <authorList>
            <person name="Weinstock G."/>
            <person name="Sodergren E."/>
            <person name="Wylie T."/>
            <person name="Fulton L."/>
            <person name="Fulton R."/>
            <person name="Fronick C."/>
            <person name="O'Laughlin M."/>
            <person name="Godfrey J."/>
            <person name="Miner T."/>
            <person name="Herter B."/>
            <person name="Appelbaum E."/>
            <person name="Cordes M."/>
            <person name="Lek S."/>
            <person name="Wollam A."/>
            <person name="Pepin K.H."/>
            <person name="Palsikar V.B."/>
            <person name="Mitreva M."/>
            <person name="Wilson R.K."/>
        </authorList>
    </citation>
    <scope>NUCLEOTIDE SEQUENCE [LARGE SCALE GENOMIC DNA]</scope>
    <source>
        <strain evidence="1 2">ATCC 15930</strain>
    </source>
</reference>
<dbReference type="EMBL" id="JNGW01000068">
    <property type="protein sequence ID" value="KDR52309.1"/>
    <property type="molecule type" value="Genomic_DNA"/>
</dbReference>
<gene>
    <name evidence="1" type="ORF">HMPREF1991_01614</name>
</gene>
<comment type="caution">
    <text evidence="1">The sequence shown here is derived from an EMBL/GenBank/DDBJ whole genome shotgun (WGS) entry which is preliminary data.</text>
</comment>
<dbReference type="AlphaFoldDB" id="A0A069QJU0"/>
<accession>A0A069QJU0</accession>
<evidence type="ECO:0000313" key="1">
    <source>
        <dbReference type="EMBL" id="KDR52309.1"/>
    </source>
</evidence>